<feature type="domain" description="UVR" evidence="14">
    <location>
        <begin position="205"/>
        <end position="240"/>
    </location>
</feature>
<sequence length="607" mass="68443">MQPREAFDYAGFLNTLTTRPGVYRMLNAAGDVLYVGKAKNLKKRVASYFTRSLNQRIQLMVGQIAQIEVIVTHTEAEALLLENHLIKSLKPKYNVLLRDDKSYPYIYLSTDHRYPALSFRRGARRGKGRYFGPYPSAASTRETLQVLQKLFPVRQCEESFFRNRSRACLQYQIKRCTAPCVGQVSAQAYGEDVDHAVLFLEGKTSQVIDELVARMEQASGELNFEQAAIYRDQIKHLRRIQERQYVSGEGGDLDIVALAKRGGSVCIQVFYIRSGRNLGNKSFYPSAPRDASEATILQAFVSQYYLEKPVPSEIIFTRQLAEQALLQEVLSQQADKRVRISSRVRGERARWLKMAQGNAEMALQARLNAQAGMEERLLALQQALQLQALPERMECFDISHTRGESTVASCVVFNEQGPLKSDYRRFNIEDITPGDDYAAMAQALDRRYRRIKKGEVALPDILFIDGGKGQIGAVHERLQDLGVSGLTLVGVAKGVDRRAGMEQLFLLGRKAPIILPADSAALHLIQQIRDEAHRFAITAHRQRRSKTRNRSILEQIPGIGPKRRQRLMKQFGGLQELSRAGIEDISSVEGISTALAEQIYHAFHEKG</sequence>
<dbReference type="FunFam" id="4.10.860.10:FF:000002">
    <property type="entry name" value="UvrABC system protein C"/>
    <property type="match status" value="1"/>
</dbReference>
<evidence type="ECO:0000256" key="6">
    <source>
        <dbReference type="ARBA" id="ARBA00023204"/>
    </source>
</evidence>
<dbReference type="PROSITE" id="PS50165">
    <property type="entry name" value="UVRC"/>
    <property type="match status" value="1"/>
</dbReference>
<accession>A0A944M8U8</accession>
<dbReference type="EMBL" id="JAHHGM010000008">
    <property type="protein sequence ID" value="MBT2989368.1"/>
    <property type="molecule type" value="Genomic_DNA"/>
</dbReference>
<dbReference type="Gene3D" id="3.40.1440.10">
    <property type="entry name" value="GIY-YIG endonuclease"/>
    <property type="match status" value="1"/>
</dbReference>
<gene>
    <name evidence="13 17" type="primary">uvrC</name>
    <name evidence="17" type="ORF">KME65_10425</name>
</gene>
<keyword evidence="6 13" id="KW-0234">DNA repair</keyword>
<dbReference type="HAMAP" id="MF_00203">
    <property type="entry name" value="UvrC"/>
    <property type="match status" value="1"/>
</dbReference>
<evidence type="ECO:0000259" key="16">
    <source>
        <dbReference type="PROSITE" id="PS50165"/>
    </source>
</evidence>
<keyword evidence="5 13" id="KW-0267">Excision nuclease</keyword>
<dbReference type="InterPro" id="IPR000305">
    <property type="entry name" value="GIY-YIG_endonuc"/>
</dbReference>
<organism evidence="17 18">
    <name type="scientific">Candidatus Thiodiazotropha taylori</name>
    <dbReference type="NCBI Taxonomy" id="2792791"/>
    <lineage>
        <taxon>Bacteria</taxon>
        <taxon>Pseudomonadati</taxon>
        <taxon>Pseudomonadota</taxon>
        <taxon>Gammaproteobacteria</taxon>
        <taxon>Chromatiales</taxon>
        <taxon>Sedimenticolaceae</taxon>
        <taxon>Candidatus Thiodiazotropha</taxon>
    </lineage>
</organism>
<dbReference type="InterPro" id="IPR004791">
    <property type="entry name" value="UvrC"/>
</dbReference>
<evidence type="ECO:0000256" key="5">
    <source>
        <dbReference type="ARBA" id="ARBA00022881"/>
    </source>
</evidence>
<evidence type="ECO:0000259" key="15">
    <source>
        <dbReference type="PROSITE" id="PS50164"/>
    </source>
</evidence>
<keyword evidence="4 13" id="KW-0228">DNA excision</keyword>
<dbReference type="Gene3D" id="4.10.860.10">
    <property type="entry name" value="UVR domain"/>
    <property type="match status" value="1"/>
</dbReference>
<dbReference type="Pfam" id="PF14520">
    <property type="entry name" value="HHH_5"/>
    <property type="match status" value="1"/>
</dbReference>
<evidence type="ECO:0000313" key="17">
    <source>
        <dbReference type="EMBL" id="MBT2989368.1"/>
    </source>
</evidence>
<dbReference type="Proteomes" id="UP000770889">
    <property type="component" value="Unassembled WGS sequence"/>
</dbReference>
<dbReference type="SUPFAM" id="SSF46600">
    <property type="entry name" value="C-terminal UvrC-binding domain of UvrB"/>
    <property type="match status" value="1"/>
</dbReference>
<evidence type="ECO:0000256" key="1">
    <source>
        <dbReference type="ARBA" id="ARBA00004496"/>
    </source>
</evidence>
<dbReference type="PANTHER" id="PTHR30562">
    <property type="entry name" value="UVRC/OXIDOREDUCTASE"/>
    <property type="match status" value="1"/>
</dbReference>
<dbReference type="Gene3D" id="1.10.150.20">
    <property type="entry name" value="5' to 3' exonuclease, C-terminal subdomain"/>
    <property type="match status" value="1"/>
</dbReference>
<comment type="similarity">
    <text evidence="9 13">Belongs to the UvrC family.</text>
</comment>
<dbReference type="Pfam" id="PF22920">
    <property type="entry name" value="UvrC_RNaseH"/>
    <property type="match status" value="1"/>
</dbReference>
<evidence type="ECO:0000256" key="4">
    <source>
        <dbReference type="ARBA" id="ARBA00022769"/>
    </source>
</evidence>
<protein>
    <recommendedName>
        <fullName evidence="11 13">UvrABC system protein C</fullName>
        <shortName evidence="13">Protein UvrC</shortName>
    </recommendedName>
    <alternativeName>
        <fullName evidence="12 13">Excinuclease ABC subunit C</fullName>
    </alternativeName>
</protein>
<dbReference type="CDD" id="cd10434">
    <property type="entry name" value="GIY-YIG_UvrC_Cho"/>
    <property type="match status" value="1"/>
</dbReference>
<dbReference type="GO" id="GO:0003677">
    <property type="term" value="F:DNA binding"/>
    <property type="evidence" value="ECO:0007669"/>
    <property type="project" value="UniProtKB-UniRule"/>
</dbReference>
<dbReference type="NCBIfam" id="TIGR00194">
    <property type="entry name" value="uvrC"/>
    <property type="match status" value="1"/>
</dbReference>
<dbReference type="FunFam" id="3.40.1440.10:FF:000001">
    <property type="entry name" value="UvrABC system protein C"/>
    <property type="match status" value="1"/>
</dbReference>
<evidence type="ECO:0000259" key="14">
    <source>
        <dbReference type="PROSITE" id="PS50151"/>
    </source>
</evidence>
<evidence type="ECO:0000256" key="7">
    <source>
        <dbReference type="ARBA" id="ARBA00023236"/>
    </source>
</evidence>
<evidence type="ECO:0000313" key="18">
    <source>
        <dbReference type="Proteomes" id="UP000770889"/>
    </source>
</evidence>
<dbReference type="AlphaFoldDB" id="A0A944M8U8"/>
<dbReference type="InterPro" id="IPR003583">
    <property type="entry name" value="Hlx-hairpin-Hlx_DNA-bd_motif"/>
</dbReference>
<dbReference type="GO" id="GO:0005737">
    <property type="term" value="C:cytoplasm"/>
    <property type="evidence" value="ECO:0007669"/>
    <property type="project" value="UniProtKB-SubCell"/>
</dbReference>
<keyword evidence="2 13" id="KW-0963">Cytoplasm</keyword>
<dbReference type="Pfam" id="PF08459">
    <property type="entry name" value="UvrC_RNaseH_dom"/>
    <property type="match status" value="1"/>
</dbReference>
<keyword evidence="3 13" id="KW-0227">DNA damage</keyword>
<dbReference type="FunFam" id="1.10.150.20:FF:000005">
    <property type="entry name" value="UvrABC system protein C"/>
    <property type="match status" value="1"/>
</dbReference>
<evidence type="ECO:0000256" key="10">
    <source>
        <dbReference type="ARBA" id="ARBA00062841"/>
    </source>
</evidence>
<feature type="domain" description="GIY-YIG" evidence="15">
    <location>
        <begin position="18"/>
        <end position="95"/>
    </location>
</feature>
<dbReference type="Gene3D" id="3.30.420.340">
    <property type="entry name" value="UvrC, RNAse H endonuclease domain"/>
    <property type="match status" value="1"/>
</dbReference>
<dbReference type="InterPro" id="IPR001943">
    <property type="entry name" value="UVR_dom"/>
</dbReference>
<comment type="function">
    <text evidence="8 13">The UvrABC repair system catalyzes the recognition and processing of DNA lesions. UvrC both incises the 5' and 3' sides of the lesion. The N-terminal half is responsible for the 3' incision and the C-terminal half is responsible for the 5' incision.</text>
</comment>
<dbReference type="SMART" id="SM00465">
    <property type="entry name" value="GIYc"/>
    <property type="match status" value="1"/>
</dbReference>
<feature type="domain" description="UvrC family homology region profile" evidence="16">
    <location>
        <begin position="255"/>
        <end position="476"/>
    </location>
</feature>
<proteinExistence type="inferred from homology"/>
<reference evidence="17 18" key="1">
    <citation type="submission" date="2021-05" db="EMBL/GenBank/DDBJ databases">
        <title>Genetic and Functional Diversity in Clade A Lucinid endosymbionts from the Bahamas.</title>
        <authorList>
            <person name="Giani N.M."/>
            <person name="Engel A.S."/>
            <person name="Campbell B.J."/>
        </authorList>
    </citation>
    <scope>NUCLEOTIDE SEQUENCE [LARGE SCALE GENOMIC DNA]</scope>
    <source>
        <strain evidence="17">LUC16012Gg_MoonRockCtena</strain>
    </source>
</reference>
<evidence type="ECO:0000256" key="12">
    <source>
        <dbReference type="ARBA" id="ARBA00077138"/>
    </source>
</evidence>
<evidence type="ECO:0000256" key="2">
    <source>
        <dbReference type="ARBA" id="ARBA00022490"/>
    </source>
</evidence>
<comment type="subcellular location">
    <subcellularLocation>
        <location evidence="1 13">Cytoplasm</location>
    </subcellularLocation>
</comment>
<dbReference type="InterPro" id="IPR047296">
    <property type="entry name" value="GIY-YIG_UvrC_Cho"/>
</dbReference>
<comment type="subunit">
    <text evidence="10 13">Interacts with UvrB in an incision complex.</text>
</comment>
<dbReference type="PROSITE" id="PS50164">
    <property type="entry name" value="GIY_YIG"/>
    <property type="match status" value="1"/>
</dbReference>
<dbReference type="SUPFAM" id="SSF47781">
    <property type="entry name" value="RuvA domain 2-like"/>
    <property type="match status" value="1"/>
</dbReference>
<dbReference type="GO" id="GO:0009432">
    <property type="term" value="P:SOS response"/>
    <property type="evidence" value="ECO:0007669"/>
    <property type="project" value="UniProtKB-UniRule"/>
</dbReference>
<evidence type="ECO:0000256" key="13">
    <source>
        <dbReference type="HAMAP-Rule" id="MF_00203"/>
    </source>
</evidence>
<dbReference type="SMART" id="SM00278">
    <property type="entry name" value="HhH1"/>
    <property type="match status" value="2"/>
</dbReference>
<keyword evidence="7 13" id="KW-0742">SOS response</keyword>
<evidence type="ECO:0000256" key="9">
    <source>
        <dbReference type="ARBA" id="ARBA00061531"/>
    </source>
</evidence>
<dbReference type="InterPro" id="IPR036876">
    <property type="entry name" value="UVR_dom_sf"/>
</dbReference>
<dbReference type="InterPro" id="IPR001162">
    <property type="entry name" value="UvrC_RNase_H_dom"/>
</dbReference>
<evidence type="ECO:0000256" key="11">
    <source>
        <dbReference type="ARBA" id="ARBA00067419"/>
    </source>
</evidence>
<dbReference type="InterPro" id="IPR035901">
    <property type="entry name" value="GIY-YIG_endonuc_sf"/>
</dbReference>
<dbReference type="InterPro" id="IPR038476">
    <property type="entry name" value="UvrC_RNase_H_dom_sf"/>
</dbReference>
<dbReference type="GO" id="GO:0009381">
    <property type="term" value="F:excinuclease ABC activity"/>
    <property type="evidence" value="ECO:0007669"/>
    <property type="project" value="UniProtKB-UniRule"/>
</dbReference>
<evidence type="ECO:0000256" key="8">
    <source>
        <dbReference type="ARBA" id="ARBA00059452"/>
    </source>
</evidence>
<dbReference type="FunFam" id="3.30.420.340:FF:000001">
    <property type="entry name" value="UvrABC system protein C"/>
    <property type="match status" value="1"/>
</dbReference>
<dbReference type="NCBIfam" id="NF001824">
    <property type="entry name" value="PRK00558.1-5"/>
    <property type="match status" value="1"/>
</dbReference>
<dbReference type="GO" id="GO:0006289">
    <property type="term" value="P:nucleotide-excision repair"/>
    <property type="evidence" value="ECO:0007669"/>
    <property type="project" value="UniProtKB-UniRule"/>
</dbReference>
<evidence type="ECO:0000256" key="3">
    <source>
        <dbReference type="ARBA" id="ARBA00022763"/>
    </source>
</evidence>
<dbReference type="Pfam" id="PF01541">
    <property type="entry name" value="GIY-YIG"/>
    <property type="match status" value="1"/>
</dbReference>
<name>A0A944M8U8_9GAMM</name>
<dbReference type="PANTHER" id="PTHR30562:SF1">
    <property type="entry name" value="UVRABC SYSTEM PROTEIN C"/>
    <property type="match status" value="1"/>
</dbReference>
<dbReference type="PROSITE" id="PS50151">
    <property type="entry name" value="UVR"/>
    <property type="match status" value="1"/>
</dbReference>
<comment type="caution">
    <text evidence="17">The sequence shown here is derived from an EMBL/GenBank/DDBJ whole genome shotgun (WGS) entry which is preliminary data.</text>
</comment>
<dbReference type="InterPro" id="IPR010994">
    <property type="entry name" value="RuvA_2-like"/>
</dbReference>
<dbReference type="InterPro" id="IPR050066">
    <property type="entry name" value="UvrABC_protein_C"/>
</dbReference>
<dbReference type="GO" id="GO:0009380">
    <property type="term" value="C:excinuclease repair complex"/>
    <property type="evidence" value="ECO:0007669"/>
    <property type="project" value="InterPro"/>
</dbReference>
<dbReference type="Pfam" id="PF02151">
    <property type="entry name" value="UVR"/>
    <property type="match status" value="1"/>
</dbReference>
<dbReference type="SUPFAM" id="SSF82771">
    <property type="entry name" value="GIY-YIG endonuclease"/>
    <property type="match status" value="1"/>
</dbReference>